<keyword evidence="5" id="KW-0997">Cell inner membrane</keyword>
<accession>A0A7X0BTJ2</accession>
<evidence type="ECO:0000256" key="6">
    <source>
        <dbReference type="ARBA" id="ARBA00022692"/>
    </source>
</evidence>
<feature type="transmembrane region" description="Helical" evidence="11">
    <location>
        <begin position="29"/>
        <end position="47"/>
    </location>
</feature>
<evidence type="ECO:0000256" key="5">
    <source>
        <dbReference type="ARBA" id="ARBA00022519"/>
    </source>
</evidence>
<evidence type="ECO:0000256" key="10">
    <source>
        <dbReference type="ARBA" id="ARBA00030775"/>
    </source>
</evidence>
<proteinExistence type="inferred from homology"/>
<dbReference type="Proteomes" id="UP000557193">
    <property type="component" value="Unassembled WGS sequence"/>
</dbReference>
<organism evidence="13 14">
    <name type="scientific">Pseudomonas fluvialis</name>
    <dbReference type="NCBI Taxonomy" id="1793966"/>
    <lineage>
        <taxon>Bacteria</taxon>
        <taxon>Pseudomonadati</taxon>
        <taxon>Pseudomonadota</taxon>
        <taxon>Gammaproteobacteria</taxon>
        <taxon>Pseudomonadales</taxon>
        <taxon>Pseudomonadaceae</taxon>
        <taxon>Pseudomonas</taxon>
    </lineage>
</organism>
<dbReference type="AlphaFoldDB" id="A0A7X0BTJ2"/>
<dbReference type="SUPFAM" id="SSF54523">
    <property type="entry name" value="Pili subunits"/>
    <property type="match status" value="1"/>
</dbReference>
<evidence type="ECO:0000256" key="11">
    <source>
        <dbReference type="SAM" id="Phobius"/>
    </source>
</evidence>
<dbReference type="InterPro" id="IPR012902">
    <property type="entry name" value="N_methyl_site"/>
</dbReference>
<protein>
    <recommendedName>
        <fullName evidence="2">Type II secretion system protein H</fullName>
    </recommendedName>
    <alternativeName>
        <fullName evidence="10">General secretion pathway protein H</fullName>
    </alternativeName>
</protein>
<dbReference type="Pfam" id="PF07963">
    <property type="entry name" value="N_methyl"/>
    <property type="match status" value="1"/>
</dbReference>
<keyword evidence="3" id="KW-1003">Cell membrane</keyword>
<evidence type="ECO:0000256" key="8">
    <source>
        <dbReference type="ARBA" id="ARBA00023136"/>
    </source>
</evidence>
<gene>
    <name evidence="13" type="ORF">HNP49_001388</name>
</gene>
<dbReference type="InterPro" id="IPR045584">
    <property type="entry name" value="Pilin-like"/>
</dbReference>
<comment type="subcellular location">
    <subcellularLocation>
        <location evidence="1">Cell inner membrane</location>
        <topology evidence="1">Single-pass membrane protein</topology>
    </subcellularLocation>
</comment>
<dbReference type="GO" id="GO:0015628">
    <property type="term" value="P:protein secretion by the type II secretion system"/>
    <property type="evidence" value="ECO:0007669"/>
    <property type="project" value="InterPro"/>
</dbReference>
<sequence length="173" mass="18274">MERPVVVRPSAAQVKRSAACQQGFSLAELMIVISILAVLAAIGVPAYRSMVAEQKVRTVAASLHSALLLARSEAIKLNRTVILRPGDGEEWSEGWLIADPVSPNDDSRALHRDRLNSTVIISSAVDSVAFRAAGRLATAGGAAFELEAVSDPEKKRCVSIGLDGRPTTVKGGC</sequence>
<comment type="caution">
    <text evidence="13">The sequence shown here is derived from an EMBL/GenBank/DDBJ whole genome shotgun (WGS) entry which is preliminary data.</text>
</comment>
<evidence type="ECO:0000259" key="12">
    <source>
        <dbReference type="Pfam" id="PF12019"/>
    </source>
</evidence>
<dbReference type="Gene3D" id="3.55.40.10">
    <property type="entry name" value="minor pseudopilin epsh domain"/>
    <property type="match status" value="1"/>
</dbReference>
<keyword evidence="4" id="KW-0488">Methylation</keyword>
<keyword evidence="6 11" id="KW-0812">Transmembrane</keyword>
<dbReference type="NCBIfam" id="TIGR02532">
    <property type="entry name" value="IV_pilin_GFxxxE"/>
    <property type="match status" value="1"/>
</dbReference>
<evidence type="ECO:0000256" key="3">
    <source>
        <dbReference type="ARBA" id="ARBA00022475"/>
    </source>
</evidence>
<comment type="similarity">
    <text evidence="9">Belongs to the GSP H family.</text>
</comment>
<evidence type="ECO:0000256" key="9">
    <source>
        <dbReference type="ARBA" id="ARBA00025772"/>
    </source>
</evidence>
<evidence type="ECO:0000256" key="2">
    <source>
        <dbReference type="ARBA" id="ARBA00021549"/>
    </source>
</evidence>
<dbReference type="EMBL" id="JACHLL010000002">
    <property type="protein sequence ID" value="MBB6341231.1"/>
    <property type="molecule type" value="Genomic_DNA"/>
</dbReference>
<reference evidence="13 14" key="1">
    <citation type="submission" date="2020-08" db="EMBL/GenBank/DDBJ databases">
        <title>Functional genomics of gut bacteria from endangered species of beetles.</title>
        <authorList>
            <person name="Carlos-Shanley C."/>
        </authorList>
    </citation>
    <scope>NUCLEOTIDE SEQUENCE [LARGE SCALE GENOMIC DNA]</scope>
    <source>
        <strain evidence="13 14">S00202</strain>
    </source>
</reference>
<keyword evidence="8 11" id="KW-0472">Membrane</keyword>
<evidence type="ECO:0000256" key="1">
    <source>
        <dbReference type="ARBA" id="ARBA00004377"/>
    </source>
</evidence>
<dbReference type="GO" id="GO:0015627">
    <property type="term" value="C:type II protein secretion system complex"/>
    <property type="evidence" value="ECO:0007669"/>
    <property type="project" value="InterPro"/>
</dbReference>
<name>A0A7X0BTJ2_9PSED</name>
<dbReference type="InterPro" id="IPR022346">
    <property type="entry name" value="T2SS_GspH"/>
</dbReference>
<keyword evidence="7 11" id="KW-1133">Transmembrane helix</keyword>
<evidence type="ECO:0000313" key="14">
    <source>
        <dbReference type="Proteomes" id="UP000557193"/>
    </source>
</evidence>
<dbReference type="GO" id="GO:0005886">
    <property type="term" value="C:plasma membrane"/>
    <property type="evidence" value="ECO:0007669"/>
    <property type="project" value="UniProtKB-SubCell"/>
</dbReference>
<feature type="domain" description="General secretion pathway GspH" evidence="12">
    <location>
        <begin position="60"/>
        <end position="164"/>
    </location>
</feature>
<evidence type="ECO:0000256" key="4">
    <source>
        <dbReference type="ARBA" id="ARBA00022481"/>
    </source>
</evidence>
<dbReference type="Pfam" id="PF12019">
    <property type="entry name" value="GspH"/>
    <property type="match status" value="1"/>
</dbReference>
<evidence type="ECO:0000256" key="7">
    <source>
        <dbReference type="ARBA" id="ARBA00022989"/>
    </source>
</evidence>
<dbReference type="RefSeq" id="WP_184681822.1">
    <property type="nucleotide sequence ID" value="NZ_JACHLL010000002.1"/>
</dbReference>
<evidence type="ECO:0000313" key="13">
    <source>
        <dbReference type="EMBL" id="MBB6341231.1"/>
    </source>
</evidence>
<keyword evidence="14" id="KW-1185">Reference proteome</keyword>